<organism evidence="2 5">
    <name type="scientific">Actinopolyspora erythraea</name>
    <dbReference type="NCBI Taxonomy" id="414996"/>
    <lineage>
        <taxon>Bacteria</taxon>
        <taxon>Bacillati</taxon>
        <taxon>Actinomycetota</taxon>
        <taxon>Actinomycetes</taxon>
        <taxon>Actinopolysporales</taxon>
        <taxon>Actinopolysporaceae</taxon>
        <taxon>Actinopolyspora</taxon>
    </lineage>
</organism>
<evidence type="ECO:0000313" key="5">
    <source>
        <dbReference type="Proteomes" id="UP000215043"/>
    </source>
</evidence>
<reference evidence="3 4" key="1">
    <citation type="journal article" date="2014" name="PLoS ONE">
        <title>Identification and Characterization of a New Erythromycin Biosynthetic Gene Cluster in Actinopolyspora erythraea YIM90600, a Novel Erythronolide-Producing Halophilic Actinomycete Isolated from Salt Field.</title>
        <authorList>
            <person name="Chen D."/>
            <person name="Feng J."/>
            <person name="Huang L."/>
            <person name="Zhang Q."/>
            <person name="Wu J."/>
            <person name="Zhu X."/>
            <person name="Duan Y."/>
            <person name="Xu Z."/>
        </authorList>
    </citation>
    <scope>NUCLEOTIDE SEQUENCE [LARGE SCALE GENOMIC DNA]</scope>
    <source>
        <strain evidence="3 4">YIM90600</strain>
    </source>
</reference>
<dbReference type="Proteomes" id="UP000029737">
    <property type="component" value="Unassembled WGS sequence"/>
</dbReference>
<accession>A0A099CZQ1</accession>
<dbReference type="KEGG" id="aey:CDG81_16685"/>
<dbReference type="Pfam" id="PF09438">
    <property type="entry name" value="DUF2017"/>
    <property type="match status" value="1"/>
</dbReference>
<evidence type="ECO:0000256" key="1">
    <source>
        <dbReference type="SAM" id="MobiDB-lite"/>
    </source>
</evidence>
<dbReference type="EMBL" id="JPMV01000045">
    <property type="protein sequence ID" value="KGI79443.1"/>
    <property type="molecule type" value="Genomic_DNA"/>
</dbReference>
<evidence type="ECO:0000313" key="3">
    <source>
        <dbReference type="EMBL" id="KGI79443.1"/>
    </source>
</evidence>
<dbReference type="Proteomes" id="UP000215043">
    <property type="component" value="Chromosome"/>
</dbReference>
<dbReference type="InterPro" id="IPR018561">
    <property type="entry name" value="AosR"/>
</dbReference>
<dbReference type="OrthoDB" id="3268479at2"/>
<evidence type="ECO:0000313" key="4">
    <source>
        <dbReference type="Proteomes" id="UP000029737"/>
    </source>
</evidence>
<dbReference type="eggNOG" id="ENOG5032Z6K">
    <property type="taxonomic scope" value="Bacteria"/>
</dbReference>
<dbReference type="AlphaFoldDB" id="A0A099CZQ1"/>
<evidence type="ECO:0000313" key="2">
    <source>
        <dbReference type="EMBL" id="ASU79632.1"/>
    </source>
</evidence>
<sequence>MQDWTRDSDRLVTELEPNEAAVVRGLVGEIKDMLTARADQAPQDELAELTGMRAGPSTPPEESVLARLLPDFIRPERDSFEPEAESADTAGALRSLHEPELIEHKSGVAATVLDTCPERGGRVSLTEEQAESWLSALNDVRLALGTALGVSEEVPDEPPEDQLQREHYYVYQWLTWVQESLIQALSS</sequence>
<name>A0A099CZQ1_9ACTN</name>
<protein>
    <submittedName>
        <fullName evidence="2">DUF2017 domain-containing protein</fullName>
    </submittedName>
</protein>
<keyword evidence="4" id="KW-1185">Reference proteome</keyword>
<dbReference type="RefSeq" id="WP_043578330.1">
    <property type="nucleotide sequence ID" value="NZ_CP022752.1"/>
</dbReference>
<dbReference type="EMBL" id="CP022752">
    <property type="protein sequence ID" value="ASU79632.1"/>
    <property type="molecule type" value="Genomic_DNA"/>
</dbReference>
<gene>
    <name evidence="2" type="ORF">CDG81_16685</name>
    <name evidence="3" type="ORF">IL38_23430</name>
</gene>
<feature type="region of interest" description="Disordered" evidence="1">
    <location>
        <begin position="40"/>
        <end position="62"/>
    </location>
</feature>
<dbReference type="HOGENOM" id="CLU_087287_3_0_11"/>
<reference evidence="2 5" key="2">
    <citation type="submission" date="2017-08" db="EMBL/GenBank/DDBJ databases">
        <title>The complete genome sequence of moderately halophilic actinomycete Actinopolyspora erythraea YIM 90600, the producer of novel erythromycin, novel actinopolysporins A-C and tubercidin.</title>
        <authorList>
            <person name="Yin M."/>
            <person name="Tang S."/>
        </authorList>
    </citation>
    <scope>NUCLEOTIDE SEQUENCE [LARGE SCALE GENOMIC DNA]</scope>
    <source>
        <strain evidence="2 5">YIM 90600</strain>
    </source>
</reference>
<proteinExistence type="predicted"/>